<organism evidence="1 2">
    <name type="scientific">Reinekea blandensis MED297</name>
    <dbReference type="NCBI Taxonomy" id="314283"/>
    <lineage>
        <taxon>Bacteria</taxon>
        <taxon>Pseudomonadati</taxon>
        <taxon>Pseudomonadota</taxon>
        <taxon>Gammaproteobacteria</taxon>
        <taxon>Oceanospirillales</taxon>
        <taxon>Saccharospirillaceae</taxon>
        <taxon>Reinekea</taxon>
    </lineage>
</organism>
<dbReference type="RefSeq" id="WP_008048156.1">
    <property type="nucleotide sequence ID" value="NZ_CH724155.1"/>
</dbReference>
<accession>A4BJ87</accession>
<protein>
    <submittedName>
        <fullName evidence="1">Uncharacterized protein</fullName>
    </submittedName>
</protein>
<name>A4BJ87_9GAMM</name>
<keyword evidence="2" id="KW-1185">Reference proteome</keyword>
<dbReference type="EMBL" id="AAOE01000031">
    <property type="protein sequence ID" value="EAR07840.1"/>
    <property type="molecule type" value="Genomic_DNA"/>
</dbReference>
<evidence type="ECO:0000313" key="1">
    <source>
        <dbReference type="EMBL" id="EAR07840.1"/>
    </source>
</evidence>
<dbReference type="STRING" id="314283.MED297_05329"/>
<dbReference type="AlphaFoldDB" id="A4BJ87"/>
<dbReference type="OrthoDB" id="6193780at2"/>
<proteinExistence type="predicted"/>
<dbReference type="HOGENOM" id="CLU_1561630_0_0_6"/>
<evidence type="ECO:0000313" key="2">
    <source>
        <dbReference type="Proteomes" id="UP000005953"/>
    </source>
</evidence>
<comment type="caution">
    <text evidence="1">The sequence shown here is derived from an EMBL/GenBank/DDBJ whole genome shotgun (WGS) entry which is preliminary data.</text>
</comment>
<dbReference type="Proteomes" id="UP000005953">
    <property type="component" value="Unassembled WGS sequence"/>
</dbReference>
<sequence length="171" mass="19559">MAFTVPRLLKEPTGWVVIVMVLGFLYVQWPTRVRTTPEPEYIVQQPVNGFTVQWEAEPEVQSDSNPQAWGLTRKRMSFLVQSDTLDGTFEALVREAAEQDRSTVNGAVQEPLVIGERAARYAFFDAESRVQQHRWYLLDDNRWVKVSVLYKPSMESRVERAGVFLANAIPG</sequence>
<reference evidence="1 2" key="1">
    <citation type="submission" date="2006-02" db="EMBL/GenBank/DDBJ databases">
        <authorList>
            <person name="Pinhassi J."/>
            <person name="Pedros-Alio C."/>
            <person name="Ferriera S."/>
            <person name="Johnson J."/>
            <person name="Kravitz S."/>
            <person name="Halpern A."/>
            <person name="Remington K."/>
            <person name="Beeson K."/>
            <person name="Tran B."/>
            <person name="Rogers Y.-H."/>
            <person name="Friedman R."/>
            <person name="Venter J.C."/>
        </authorList>
    </citation>
    <scope>NUCLEOTIDE SEQUENCE [LARGE SCALE GENOMIC DNA]</scope>
    <source>
        <strain evidence="1 2">MED297</strain>
    </source>
</reference>
<gene>
    <name evidence="1" type="ORF">MED297_05329</name>
</gene>